<dbReference type="SUPFAM" id="SSF56349">
    <property type="entry name" value="DNA breaking-rejoining enzymes"/>
    <property type="match status" value="1"/>
</dbReference>
<dbReference type="EMBL" id="PZJH01000003">
    <property type="protein sequence ID" value="RAK44730.1"/>
    <property type="molecule type" value="Genomic_DNA"/>
</dbReference>
<dbReference type="InterPro" id="IPR011010">
    <property type="entry name" value="DNA_brk_join_enz"/>
</dbReference>
<dbReference type="PROSITE" id="PS51898">
    <property type="entry name" value="TYR_RECOMBINASE"/>
    <property type="match status" value="1"/>
</dbReference>
<feature type="domain" description="Tyr recombinase" evidence="3">
    <location>
        <begin position="49"/>
        <end position="220"/>
    </location>
</feature>
<keyword evidence="1" id="KW-0233">DNA recombination</keyword>
<evidence type="ECO:0000313" key="4">
    <source>
        <dbReference type="EMBL" id="RAK44730.1"/>
    </source>
</evidence>
<dbReference type="GO" id="GO:0003677">
    <property type="term" value="F:DNA binding"/>
    <property type="evidence" value="ECO:0007669"/>
    <property type="project" value="InterPro"/>
</dbReference>
<dbReference type="Gene3D" id="1.10.443.10">
    <property type="entry name" value="Intergrase catalytic core"/>
    <property type="match status" value="1"/>
</dbReference>
<gene>
    <name evidence="4" type="ORF">BHU61_08440</name>
</gene>
<proteinExistence type="predicted"/>
<evidence type="ECO:0000259" key="3">
    <source>
        <dbReference type="PROSITE" id="PS51898"/>
    </source>
</evidence>
<feature type="transmembrane region" description="Helical" evidence="2">
    <location>
        <begin position="12"/>
        <end position="31"/>
    </location>
</feature>
<evidence type="ECO:0000256" key="2">
    <source>
        <dbReference type="SAM" id="Phobius"/>
    </source>
</evidence>
<dbReference type="AlphaFoldDB" id="A0A327ZQX4"/>
<dbReference type="GO" id="GO:0006310">
    <property type="term" value="P:DNA recombination"/>
    <property type="evidence" value="ECO:0007669"/>
    <property type="project" value="UniProtKB-KW"/>
</dbReference>
<dbReference type="InterPro" id="IPR002104">
    <property type="entry name" value="Integrase_catalytic"/>
</dbReference>
<comment type="caution">
    <text evidence="4">The sequence shown here is derived from an EMBL/GenBank/DDBJ whole genome shotgun (WGS) entry which is preliminary data.</text>
</comment>
<organism evidence="4 5">
    <name type="scientific">Macrococcus epidermidis</name>
    <dbReference type="NCBI Taxonomy" id="1902580"/>
    <lineage>
        <taxon>Bacteria</taxon>
        <taxon>Bacillati</taxon>
        <taxon>Bacillota</taxon>
        <taxon>Bacilli</taxon>
        <taxon>Bacillales</taxon>
        <taxon>Staphylococcaceae</taxon>
        <taxon>Macrococcus</taxon>
    </lineage>
</organism>
<keyword evidence="2" id="KW-0812">Transmembrane</keyword>
<evidence type="ECO:0000313" key="5">
    <source>
        <dbReference type="Proteomes" id="UP000249808"/>
    </source>
</evidence>
<keyword evidence="5" id="KW-1185">Reference proteome</keyword>
<keyword evidence="2" id="KW-0472">Membrane</keyword>
<dbReference type="Proteomes" id="UP000249808">
    <property type="component" value="Unassembled WGS sequence"/>
</dbReference>
<protein>
    <submittedName>
        <fullName evidence="4">Site-specific integrase</fullName>
    </submittedName>
</protein>
<reference evidence="4 5" key="1">
    <citation type="journal article" date="2018" name="Front. Microbiol.">
        <title>Description and Comparative Genomics of Macrococcus caseolyticus subsp. hominis subsp. nov., Macrococcus goetzii sp. nov., Macrococcus epidermidis sp. nov., and Macrococcus bohemicus sp. nov., Novel Macrococci From Human Clinical Material With Virulence Potential and Suspected Uptake of Foreign DNA by Natural Transformation.</title>
        <authorList>
            <person name="Maslanova I."/>
            <person name="Wertheimer Z."/>
            <person name="Sedlacek I."/>
            <person name="Svec P."/>
            <person name="Indrakova A."/>
            <person name="Kovarovic V."/>
            <person name="Schumann P."/>
            <person name="Sproer C."/>
            <person name="Kralova S."/>
            <person name="Sedo O."/>
            <person name="Kristofova L."/>
            <person name="Vrbovska V."/>
            <person name="Fuzik T."/>
            <person name="Petras P."/>
            <person name="Zdrahal Z."/>
            <person name="Ruzickova V."/>
            <person name="Doskar J."/>
            <person name="Pantucek R."/>
        </authorList>
    </citation>
    <scope>NUCLEOTIDE SEQUENCE [LARGE SCALE GENOMIC DNA]</scope>
    <source>
        <strain evidence="4 5">01/688</strain>
    </source>
</reference>
<accession>A0A327ZQX4</accession>
<name>A0A327ZQX4_9STAP</name>
<keyword evidence="2" id="KW-1133">Transmembrane helix</keyword>
<evidence type="ECO:0000256" key="1">
    <source>
        <dbReference type="ARBA" id="ARBA00023172"/>
    </source>
</evidence>
<dbReference type="GO" id="GO:0015074">
    <property type="term" value="P:DNA integration"/>
    <property type="evidence" value="ECO:0007669"/>
    <property type="project" value="InterPro"/>
</dbReference>
<dbReference type="Pfam" id="PF00589">
    <property type="entry name" value="Phage_integrase"/>
    <property type="match status" value="1"/>
</dbReference>
<sequence length="221" mass="26337">MTKYKVQMRYINLIWTFLFEYYIFEQYFLMLHKYMLLFLCNIGGDMIKSQPIKTTHEIHMMKTYLLNERTRDYLLFVLGINIPMKLQELLELKYRDLVFKDGCYQFIVNDYTIYLNKEDSSILKRFVATKSPDDYIFESMKTKSPLTRQQFHRILSAASTAIGCKHSIGPQALKKTFAYHAYLQGIHIFDLMHILGHNTKSETYRFIDVNPPDHKTIQINL</sequence>
<dbReference type="InterPro" id="IPR013762">
    <property type="entry name" value="Integrase-like_cat_sf"/>
</dbReference>